<reference evidence="3 4" key="2">
    <citation type="journal article" date="2016" name="Int. J. Syst. Evol. Microbiol.">
        <title>Flavisolibacter tropicus sp. nov., isolated from tropical soil.</title>
        <authorList>
            <person name="Lee J.J."/>
            <person name="Kang M.S."/>
            <person name="Kim G.S."/>
            <person name="Lee C.S."/>
            <person name="Lim S."/>
            <person name="Lee J."/>
            <person name="Roh S.H."/>
            <person name="Kang H."/>
            <person name="Ha J.M."/>
            <person name="Bae S."/>
            <person name="Jung H.Y."/>
            <person name="Kim M.K."/>
        </authorList>
    </citation>
    <scope>NUCLEOTIDE SEQUENCE [LARGE SCALE GENOMIC DNA]</scope>
    <source>
        <strain evidence="3 4">LCS9</strain>
    </source>
</reference>
<keyword evidence="4" id="KW-1185">Reference proteome</keyword>
<dbReference type="PANTHER" id="PTHR11647:SF1">
    <property type="entry name" value="COLLAPSIN RESPONSE MEDIATOR PROTEIN"/>
    <property type="match status" value="1"/>
</dbReference>
<dbReference type="AlphaFoldDB" id="A0A172TXV6"/>
<dbReference type="InterPro" id="IPR050378">
    <property type="entry name" value="Metallo-dep_Hydrolases_sf"/>
</dbReference>
<organism evidence="3 4">
    <name type="scientific">Flavisolibacter tropicus</name>
    <dbReference type="NCBI Taxonomy" id="1492898"/>
    <lineage>
        <taxon>Bacteria</taxon>
        <taxon>Pseudomonadati</taxon>
        <taxon>Bacteroidota</taxon>
        <taxon>Chitinophagia</taxon>
        <taxon>Chitinophagales</taxon>
        <taxon>Chitinophagaceae</taxon>
        <taxon>Flavisolibacter</taxon>
    </lineage>
</organism>
<dbReference type="InterPro" id="IPR032466">
    <property type="entry name" value="Metal_Hydrolase"/>
</dbReference>
<dbReference type="Gene3D" id="3.30.1490.130">
    <property type="entry name" value="D-aminoacylase. Domain 3"/>
    <property type="match status" value="1"/>
</dbReference>
<reference evidence="4" key="1">
    <citation type="submission" date="2015-01" db="EMBL/GenBank/DDBJ databases">
        <title>Flavisolibacter sp./LCS9/ whole genome sequencing.</title>
        <authorList>
            <person name="Kim M.K."/>
            <person name="Srinivasan S."/>
            <person name="Lee J.-J."/>
        </authorList>
    </citation>
    <scope>NUCLEOTIDE SEQUENCE [LARGE SCALE GENOMIC DNA]</scope>
    <source>
        <strain evidence="4">LCS9</strain>
    </source>
</reference>
<dbReference type="Pfam" id="PF07969">
    <property type="entry name" value="Amidohydro_3"/>
    <property type="match status" value="1"/>
</dbReference>
<dbReference type="InterPro" id="IPR013108">
    <property type="entry name" value="Amidohydro_3"/>
</dbReference>
<dbReference type="GO" id="GO:0016811">
    <property type="term" value="F:hydrolase activity, acting on carbon-nitrogen (but not peptide) bonds, in linear amides"/>
    <property type="evidence" value="ECO:0007669"/>
    <property type="project" value="InterPro"/>
</dbReference>
<protein>
    <submittedName>
        <fullName evidence="3">Aminoacylase</fullName>
    </submittedName>
</protein>
<dbReference type="EMBL" id="CP011390">
    <property type="protein sequence ID" value="ANE51870.1"/>
    <property type="molecule type" value="Genomic_DNA"/>
</dbReference>
<proteinExistence type="predicted"/>
<dbReference type="CDD" id="cd01297">
    <property type="entry name" value="D-aminoacylase"/>
    <property type="match status" value="1"/>
</dbReference>
<evidence type="ECO:0000256" key="1">
    <source>
        <dbReference type="SAM" id="SignalP"/>
    </source>
</evidence>
<name>A0A172TXV6_9BACT</name>
<dbReference type="InterPro" id="IPR023100">
    <property type="entry name" value="D-aminoacylase_insert_dom_sf"/>
</dbReference>
<feature type="chain" id="PRO_5008001356" evidence="1">
    <location>
        <begin position="20"/>
        <end position="531"/>
    </location>
</feature>
<gene>
    <name evidence="3" type="ORF">SY85_16605</name>
</gene>
<evidence type="ECO:0000259" key="2">
    <source>
        <dbReference type="Pfam" id="PF07969"/>
    </source>
</evidence>
<feature type="signal peptide" evidence="1">
    <location>
        <begin position="1"/>
        <end position="19"/>
    </location>
</feature>
<dbReference type="SUPFAM" id="SSF51338">
    <property type="entry name" value="Composite domain of metallo-dependent hydrolases"/>
    <property type="match status" value="1"/>
</dbReference>
<dbReference type="Gene3D" id="3.20.20.140">
    <property type="entry name" value="Metal-dependent hydrolases"/>
    <property type="match status" value="1"/>
</dbReference>
<evidence type="ECO:0000313" key="3">
    <source>
        <dbReference type="EMBL" id="ANE51870.1"/>
    </source>
</evidence>
<dbReference type="InterPro" id="IPR011059">
    <property type="entry name" value="Metal-dep_hydrolase_composite"/>
</dbReference>
<dbReference type="PATRIC" id="fig|1492898.3.peg.3614"/>
<dbReference type="OrthoDB" id="9775607at2"/>
<keyword evidence="1" id="KW-0732">Signal</keyword>
<accession>A0A172TXV6</accession>
<sequence>MKTFFSLAVSLAVSLAATAQNKVDVLITNGRILDGTGNSWFYGNIAIKDGKIQRIGNTGAIAATKTIDAKGMIVAPGFIDVHTHIEGDEFKNPTANNFILDGVTTVVTGNCGSSNVNIKKYLWQIDSLHPSINVATLIGHNDVRKAVLGRANRDPNEQEMQQMEKLVQQAMLDGAVGLSTGLIYIPGTYSKTEEVVRLAKVASQYKGLYASHMRNEGDKVTEAIDEAIHIGRVANMPVEISHFKLSGQQNWGRSKETIPMIIKAREEGIDVTIDQYPYGASSTSLSTMIPDEILADGQDSIVARLQRPEIRKYVINDMLKSLKRRGLKHFSYPVVAYHRADTALNGKSIEEVNLLKGRKHKAKEEAQTIVDMMIAGGASMVFHGMGDEDIERIMQYPFNMFASDAAIRVYGEGAPHPRGYGTNARVLAKYVREKKVISLEDAVRRMTSLPAQKFNLKDRGLLREGFAADIVIFNEKEVQDQSTYEKPHAYSTGFNYVLVNGQVVVENGQHIGTRSGKALMGPGKDVVMNSL</sequence>
<dbReference type="Gene3D" id="2.30.40.10">
    <property type="entry name" value="Urease, subunit C, domain 1"/>
    <property type="match status" value="1"/>
</dbReference>
<dbReference type="Proteomes" id="UP000077177">
    <property type="component" value="Chromosome"/>
</dbReference>
<dbReference type="RefSeq" id="WP_066406006.1">
    <property type="nucleotide sequence ID" value="NZ_CP011390.1"/>
</dbReference>
<evidence type="ECO:0000313" key="4">
    <source>
        <dbReference type="Proteomes" id="UP000077177"/>
    </source>
</evidence>
<dbReference type="PANTHER" id="PTHR11647">
    <property type="entry name" value="HYDRANTOINASE/DIHYDROPYRIMIDINASE FAMILY MEMBER"/>
    <property type="match status" value="1"/>
</dbReference>
<dbReference type="KEGG" id="fla:SY85_16605"/>
<dbReference type="SUPFAM" id="SSF51556">
    <property type="entry name" value="Metallo-dependent hydrolases"/>
    <property type="match status" value="1"/>
</dbReference>
<feature type="domain" description="Amidohydrolase 3" evidence="2">
    <location>
        <begin position="65"/>
        <end position="505"/>
    </location>
</feature>
<dbReference type="STRING" id="1492898.SY85_16605"/>